<keyword evidence="2" id="KW-0614">Plasmid</keyword>
<evidence type="ECO:0000313" key="2">
    <source>
        <dbReference type="EMBL" id="CRY80204.1"/>
    </source>
</evidence>
<sequence>MNDSHTTPAPGRPDPTRRGAPTSAGLSPIGAVVPLARASILRATADEHRHDNPRWPTRSPRDAANALELHGDCAWHCSTKVAALLVSRDDYRYFRDRVRTDGTVRSLSDC</sequence>
<dbReference type="Proteomes" id="UP000057820">
    <property type="component" value="Plasmid 2"/>
</dbReference>
<gene>
    <name evidence="2" type="ORF">ERS450000_03736</name>
</gene>
<feature type="region of interest" description="Disordered" evidence="1">
    <location>
        <begin position="1"/>
        <end position="29"/>
    </location>
</feature>
<dbReference type="AlphaFoldDB" id="A0A0H5NYS3"/>
<accession>A0A0H5NYS3</accession>
<evidence type="ECO:0000313" key="3">
    <source>
        <dbReference type="Proteomes" id="UP000057820"/>
    </source>
</evidence>
<organism evidence="2 3">
    <name type="scientific">Nocardia farcinica</name>
    <dbReference type="NCBI Taxonomy" id="37329"/>
    <lineage>
        <taxon>Bacteria</taxon>
        <taxon>Bacillati</taxon>
        <taxon>Actinomycetota</taxon>
        <taxon>Actinomycetes</taxon>
        <taxon>Mycobacteriales</taxon>
        <taxon>Nocardiaceae</taxon>
        <taxon>Nocardia</taxon>
    </lineage>
</organism>
<dbReference type="EMBL" id="LN868939">
    <property type="protein sequence ID" value="CRY80204.1"/>
    <property type="molecule type" value="Genomic_DNA"/>
</dbReference>
<proteinExistence type="predicted"/>
<geneLocation type="plasmid" evidence="2">
    <name>2</name>
</geneLocation>
<dbReference type="KEGG" id="nfr:ERS450000_03736"/>
<name>A0A0H5NYS3_NOCFR</name>
<evidence type="ECO:0000256" key="1">
    <source>
        <dbReference type="SAM" id="MobiDB-lite"/>
    </source>
</evidence>
<protein>
    <submittedName>
        <fullName evidence="2">Uncharacterized protein</fullName>
    </submittedName>
</protein>
<reference evidence="3" key="1">
    <citation type="submission" date="2015-03" db="EMBL/GenBank/DDBJ databases">
        <authorList>
            <consortium name="Pathogen Informatics"/>
        </authorList>
    </citation>
    <scope>NUCLEOTIDE SEQUENCE [LARGE SCALE GENOMIC DNA]</scope>
    <source>
        <strain evidence="3">NCTC11134</strain>
        <plasmid evidence="3">2</plasmid>
    </source>
</reference>